<name>W4V830_9FIRM</name>
<dbReference type="OrthoDB" id="2086559at2"/>
<protein>
    <submittedName>
        <fullName evidence="2">Uncharacterized protein</fullName>
    </submittedName>
</protein>
<dbReference type="Proteomes" id="UP000019109">
    <property type="component" value="Unassembled WGS sequence"/>
</dbReference>
<dbReference type="AlphaFoldDB" id="W4V830"/>
<dbReference type="RefSeq" id="WP_157833677.1">
    <property type="nucleotide sequence ID" value="NZ_BAVR01000039.1"/>
</dbReference>
<evidence type="ECO:0000256" key="1">
    <source>
        <dbReference type="SAM" id="MobiDB-lite"/>
    </source>
</evidence>
<comment type="caution">
    <text evidence="2">The sequence shown here is derived from an EMBL/GenBank/DDBJ whole genome shotgun (WGS) entry which is preliminary data.</text>
</comment>
<keyword evidence="3" id="KW-1185">Reference proteome</keyword>
<evidence type="ECO:0000313" key="2">
    <source>
        <dbReference type="EMBL" id="GAE89540.1"/>
    </source>
</evidence>
<dbReference type="EMBL" id="BAVR01000039">
    <property type="protein sequence ID" value="GAE89540.1"/>
    <property type="molecule type" value="Genomic_DNA"/>
</dbReference>
<sequence length="56" mass="6486">MANIIIKSDERKAQEAKILRDFGYDPRSASKEVREYADATAQRSREAIKEMEGKRK</sequence>
<evidence type="ECO:0000313" key="3">
    <source>
        <dbReference type="Proteomes" id="UP000019109"/>
    </source>
</evidence>
<accession>W4V830</accession>
<gene>
    <name evidence="2" type="ORF">JCM21531_3079</name>
</gene>
<reference evidence="2" key="1">
    <citation type="journal article" date="2014" name="Genome Announc.">
        <title>Draft Genome Sequence of Clostridium straminisolvens Strain JCM 21531T, Isolated from a Cellulose-Degrading Bacterial Community.</title>
        <authorList>
            <person name="Yuki M."/>
            <person name="Oshima K."/>
            <person name="Suda W."/>
            <person name="Sakamoto M."/>
            <person name="Kitamura K."/>
            <person name="Iida T."/>
            <person name="Hattori M."/>
            <person name="Ohkuma M."/>
        </authorList>
    </citation>
    <scope>NUCLEOTIDE SEQUENCE [LARGE SCALE GENOMIC DNA]</scope>
    <source>
        <strain evidence="2">JCM 21531</strain>
    </source>
</reference>
<feature type="region of interest" description="Disordered" evidence="1">
    <location>
        <begin position="30"/>
        <end position="56"/>
    </location>
</feature>
<proteinExistence type="predicted"/>
<dbReference type="STRING" id="1294263.JCM21531_3079"/>
<organism evidence="2 3">
    <name type="scientific">Acetivibrio straminisolvens JCM 21531</name>
    <dbReference type="NCBI Taxonomy" id="1294263"/>
    <lineage>
        <taxon>Bacteria</taxon>
        <taxon>Bacillati</taxon>
        <taxon>Bacillota</taxon>
        <taxon>Clostridia</taxon>
        <taxon>Eubacteriales</taxon>
        <taxon>Oscillospiraceae</taxon>
        <taxon>Acetivibrio</taxon>
    </lineage>
</organism>